<keyword evidence="2" id="KW-1185">Reference proteome</keyword>
<evidence type="ECO:0000313" key="1">
    <source>
        <dbReference type="EMBL" id="KAB5606982.1"/>
    </source>
</evidence>
<name>A0A5N5RI67_9BIFI</name>
<dbReference type="EMBL" id="RQSP01000017">
    <property type="protein sequence ID" value="KAB5606982.1"/>
    <property type="molecule type" value="Genomic_DNA"/>
</dbReference>
<comment type="caution">
    <text evidence="1">The sequence shown here is derived from an EMBL/GenBank/DDBJ whole genome shotgun (WGS) entry which is preliminary data.</text>
</comment>
<dbReference type="RefSeq" id="WP_151916859.1">
    <property type="nucleotide sequence ID" value="NZ_RQSP01000017.1"/>
</dbReference>
<dbReference type="Proteomes" id="UP000326336">
    <property type="component" value="Unassembled WGS sequence"/>
</dbReference>
<accession>A0A5N5RI67</accession>
<organism evidence="1 2">
    <name type="scientific">Bifidobacterium jacchi</name>
    <dbReference type="NCBI Taxonomy" id="2490545"/>
    <lineage>
        <taxon>Bacteria</taxon>
        <taxon>Bacillati</taxon>
        <taxon>Actinomycetota</taxon>
        <taxon>Actinomycetes</taxon>
        <taxon>Bifidobacteriales</taxon>
        <taxon>Bifidobacteriaceae</taxon>
        <taxon>Bifidobacterium</taxon>
    </lineage>
</organism>
<dbReference type="OrthoDB" id="3232337at2"/>
<sequence length="188" mass="21618">MDVSKAEQLAKAAYPERDICGASENDMAYVFFCVYLGPDKSELSEIAVDKADGSAHLLIPGSKEYERYRPDDAKVLWTPFYEPGFEETERGWRPPDKELEGIDDKIEQMLMTILRREGMDDDIAETVECINAGEWDVGISLGFEALLREHIKLDEESLDLFGKFARWYADDGYLDDDFLEQYESFKKL</sequence>
<reference evidence="1 2" key="1">
    <citation type="journal article" date="2019" name="Int. J. Syst. Evol. Microbiol.">
        <title>Bifidobacterium jacchi sp. nov., isolated from the faeces of a baby common marmoset (Callithrix jacchus).</title>
        <authorList>
            <person name="Modesto M."/>
            <person name="Watanabe K."/>
            <person name="Arita M."/>
            <person name="Satti M."/>
            <person name="Oki K."/>
            <person name="Sciavilla P."/>
            <person name="Patavino C."/>
            <person name="Camma C."/>
            <person name="Michelini S."/>
            <person name="Sgorbati B."/>
            <person name="Mattarelli P."/>
        </authorList>
    </citation>
    <scope>NUCLEOTIDE SEQUENCE [LARGE SCALE GENOMIC DNA]</scope>
    <source>
        <strain evidence="1 2">MRM 9.3</strain>
    </source>
</reference>
<dbReference type="AlphaFoldDB" id="A0A5N5RI67"/>
<evidence type="ECO:0000313" key="2">
    <source>
        <dbReference type="Proteomes" id="UP000326336"/>
    </source>
</evidence>
<protein>
    <submittedName>
        <fullName evidence="1">Uncharacterized protein</fullName>
    </submittedName>
</protein>
<proteinExistence type="predicted"/>
<gene>
    <name evidence="1" type="ORF">EHS19_05945</name>
</gene>